<name>V6LNU0_9EUKA</name>
<dbReference type="PANTHER" id="PTHR15722:SF2">
    <property type="entry name" value="INTRAFLAGELLAR TRANSPORT PROTEIN 172 HOMOLOG"/>
    <property type="match status" value="1"/>
</dbReference>
<keyword evidence="13" id="KW-1185">Reference proteome</keyword>
<evidence type="ECO:0000256" key="1">
    <source>
        <dbReference type="ARBA" id="ARBA00004138"/>
    </source>
</evidence>
<dbReference type="InterPro" id="IPR011990">
    <property type="entry name" value="TPR-like_helical_dom_sf"/>
</dbReference>
<dbReference type="Gene3D" id="2.130.10.10">
    <property type="entry name" value="YVTN repeat-like/Quinoprotein amine dehydrogenase"/>
    <property type="match status" value="1"/>
</dbReference>
<dbReference type="EMBL" id="AUWU02000004">
    <property type="protein sequence ID" value="KAH0574592.1"/>
    <property type="molecule type" value="Genomic_DNA"/>
</dbReference>
<dbReference type="Pfam" id="PF23774">
    <property type="entry name" value="TPR_GEMI5"/>
    <property type="match status" value="1"/>
</dbReference>
<evidence type="ECO:0000313" key="11">
    <source>
        <dbReference type="EMBL" id="EST45908.1"/>
    </source>
</evidence>
<evidence type="ECO:0000256" key="3">
    <source>
        <dbReference type="ARBA" id="ARBA00022574"/>
    </source>
</evidence>
<dbReference type="InterPro" id="IPR036322">
    <property type="entry name" value="WD40_repeat_dom_sf"/>
</dbReference>
<accession>V6LNU0</accession>
<keyword evidence="2" id="KW-0217">Developmental protein</keyword>
<evidence type="ECO:0000259" key="10">
    <source>
        <dbReference type="Pfam" id="PF23774"/>
    </source>
</evidence>
<evidence type="ECO:0000313" key="13">
    <source>
        <dbReference type="Proteomes" id="UP000018208"/>
    </source>
</evidence>
<comment type="similarity">
    <text evidence="8">Belongs to the IFT172 family.</text>
</comment>
<keyword evidence="5" id="KW-0802">TPR repeat</keyword>
<organism evidence="11">
    <name type="scientific">Spironucleus salmonicida</name>
    <dbReference type="NCBI Taxonomy" id="348837"/>
    <lineage>
        <taxon>Eukaryota</taxon>
        <taxon>Metamonada</taxon>
        <taxon>Diplomonadida</taxon>
        <taxon>Hexamitidae</taxon>
        <taxon>Hexamitinae</taxon>
        <taxon>Spironucleus</taxon>
    </lineage>
</organism>
<evidence type="ECO:0000256" key="8">
    <source>
        <dbReference type="ARBA" id="ARBA00038130"/>
    </source>
</evidence>
<dbReference type="InterPro" id="IPR015943">
    <property type="entry name" value="WD40/YVTN_repeat-like_dom_sf"/>
</dbReference>
<dbReference type="SMART" id="SM00320">
    <property type="entry name" value="WD40"/>
    <property type="match status" value="5"/>
</dbReference>
<evidence type="ECO:0000256" key="4">
    <source>
        <dbReference type="ARBA" id="ARBA00022737"/>
    </source>
</evidence>
<sequence length="1879" mass="208895">MQLKFNQTLQPTSTFAASISSMDWSPDGKKLAAASLDRQIHFYNENGDRVEKIGMRSFDLQKPNQNFIPTSISFSSDGTALAAGQSDCVVYVFSVGKNFEKKSISSRFPVHASVTAVCWMRSEDNPLQSDIIAGCCDGSVYKLNVAKKQIQPLCSFQNFTQLLQTKQVPCDLQVGQPGTPVHSILRVSDSSVVICNENGISALYESENQLLKVASRHQSNITATAVFRPRNVDKPFLLICDTTGKIIVNAVETGQALAQVQVKTPYHTIFTSAVGNPAGNGALIACSYGVYYISLQSVNPISLIGDLSSSLEIALADGPQTTISALVWKPDSSQINVSNSSGGIDMLSPSLSSSTYCGVDVTNTAPNKAQLLLKNFNSKNLNLQAGVLELFASQSTEMKSIKSYPKTLFVDAVKTGNWSQSMYLVGYGDRSICIYSFEMDMISEIQIQLGHADKLYFDVGVKRVLVVANMQLGEFTVIYLPQLANQQPIMFTTIRQCSFAAKTVISCSPQFDTSRKFVLVSHLGEDRQEFVITELTPPDQADDFSEPISIIARIKHTRIIDWIDMSPTGKFVMVRDVSGAILIYSIETQKMIDLSPTLGNGIIVWACPFDVIVAQEQADAPILVYYNPGDSDDKPDLLQVPTDNGGWNLQYLDSSQVALSGARQAANIFAIVSRADGERKLQLQLDGDLLLFNMLLQKQEVNGACILLSKSNSTNKNQWMRLCQLALQQHQFMVVSRCYAALGDLGLSKYSRQVFNEIKQNSKQFESEYVQQTYCEAQVCLIKGDLDGYEKFIVQCGKNEEALKMYRELKLYHRAEHICNENEKEQLYQESIDWLISTSQSTLAAQLKAQKGDFRGALELLMNDRAYLAAFELCVRILQQDPDGLSQHAVEALASNLEQAGHFIQSAYLCKMSPIKDSMRALALFRRGAAYQEAISLARQTLPNECIYIEKEWADQLVTTGHYDQAVQHYIEARETRRAVDAALKANDYDTAERLLQNSQIENSIELCLRLAEAKFLSGDIDGAVKWFASADTPLLAVAAFTSVGRYQEGVNFAVQNFPGSNVADVLLQEARRLIQIEQKRTYNTQNNSTISAASVLQRMENMSAVHGVLAARDLLQAAGMHEHVIELLQSNQLYDELVVYAKEQKVKSLPDVLQFAAQAKRAKNDMRGCANLLGDLCVELYMESQQNINRSQSAQANSLLKRTLSEATLIFNNLNMYEESIQLAKKCNDGDTLVNVAIQWISNQPSQMQNVISLISKLGKLEQTIIKATEQRMFAIAMQLAENTANPETAKIDIWYRQGMILEQDMKLQEAEHAYTMAQRSAEALHMYIDHKRFFDAERVANNMPSGQQKEQAIRMIKEGRARALLDEGKYKDAEQLYLELDQIDDIVAQYSKRQMWQEALKIAKQNGRQDLVVKISEEFADQDNKKIKESAVIPGSQTGPNMSDIQTRKKEQKPQNTGPVPTTLRGQIIQAAKSGGEIFLEFLLKRAHQLSDLALQKSVQDQNIADDVAIIGSLIPHFNSIPSNEERAVYLAATYLSQGVPQTLMNENDKSKSTISPLFNSQMNSAYLLTLAKAVLSLEFTEDDYISRVNKLEVQRDGIFQKVRNILLMYRQALMANQKGQQLASQNKILIIPGDAELSRCTDAIHLVVQCAQSLSNPNTPQQLREKCQITSSLVRYCDIIPVDRCLALAGLTCKKFYQLLQNETSPQAVAFRRAFGGQAFVFLNRLLDVIEHQQTGAKTTGDLDASDIRQTGIPWDVSVPRLAYIGESSLEDARGFVMNMSVQQADAEQDLPIESCPHGCGSDRWTGATSCTKCRNTSPICCITGQHVINAHLKTIPAQPACNVCHSYARPAPWNNYIQKTKSCPVCGEMANPMSK</sequence>
<dbReference type="GO" id="GO:0036064">
    <property type="term" value="C:ciliary basal body"/>
    <property type="evidence" value="ECO:0007669"/>
    <property type="project" value="TreeGrafter"/>
</dbReference>
<dbReference type="InterPro" id="IPR056421">
    <property type="entry name" value="TPR_GEMI5"/>
</dbReference>
<feature type="domain" description="Gem-associated protein 5 TPR" evidence="10">
    <location>
        <begin position="886"/>
        <end position="1008"/>
    </location>
</feature>
<evidence type="ECO:0000256" key="9">
    <source>
        <dbReference type="SAM" id="MobiDB-lite"/>
    </source>
</evidence>
<feature type="region of interest" description="Disordered" evidence="9">
    <location>
        <begin position="1429"/>
        <end position="1464"/>
    </location>
</feature>
<dbReference type="OrthoDB" id="2186662at2759"/>
<dbReference type="VEuPathDB" id="GiardiaDB:SS50377_24550"/>
<evidence type="ECO:0000256" key="7">
    <source>
        <dbReference type="ARBA" id="ARBA00023273"/>
    </source>
</evidence>
<protein>
    <submittedName>
        <fullName evidence="11">Intraflagellar transport protein 172</fullName>
    </submittedName>
</protein>
<dbReference type="EMBL" id="KI546085">
    <property type="protein sequence ID" value="EST45908.1"/>
    <property type="molecule type" value="Genomic_DNA"/>
</dbReference>
<keyword evidence="3" id="KW-0853">WD repeat</keyword>
<dbReference type="Gene3D" id="1.25.40.470">
    <property type="match status" value="2"/>
</dbReference>
<dbReference type="SUPFAM" id="SSF50978">
    <property type="entry name" value="WD40 repeat-like"/>
    <property type="match status" value="1"/>
</dbReference>
<keyword evidence="11" id="KW-0282">Flagellum</keyword>
<dbReference type="GO" id="GO:0005930">
    <property type="term" value="C:axoneme"/>
    <property type="evidence" value="ECO:0007669"/>
    <property type="project" value="TreeGrafter"/>
</dbReference>
<dbReference type="GO" id="GO:0042073">
    <property type="term" value="P:intraciliary transport"/>
    <property type="evidence" value="ECO:0007669"/>
    <property type="project" value="TreeGrafter"/>
</dbReference>
<reference evidence="12" key="2">
    <citation type="submission" date="2020-12" db="EMBL/GenBank/DDBJ databases">
        <title>New Spironucleus salmonicida genome in near-complete chromosomes.</title>
        <authorList>
            <person name="Xu F."/>
            <person name="Kurt Z."/>
            <person name="Jimenez-Gonzalez A."/>
            <person name="Astvaldsson A."/>
            <person name="Andersson J.O."/>
            <person name="Svard S.G."/>
        </authorList>
    </citation>
    <scope>NUCLEOTIDE SEQUENCE</scope>
    <source>
        <strain evidence="12">ATCC 50377</strain>
    </source>
</reference>
<keyword evidence="6" id="KW-0969">Cilium</keyword>
<reference evidence="11 12" key="1">
    <citation type="journal article" date="2014" name="PLoS Genet.">
        <title>The Genome of Spironucleus salmonicida Highlights a Fish Pathogen Adapted to Fluctuating Environments.</title>
        <authorList>
            <person name="Xu F."/>
            <person name="Jerlstrom-Hultqvist J."/>
            <person name="Einarsson E."/>
            <person name="Astvaldsson A."/>
            <person name="Svard S.G."/>
            <person name="Andersson J.O."/>
        </authorList>
    </citation>
    <scope>NUCLEOTIDE SEQUENCE</scope>
    <source>
        <strain evidence="12">ATCC 50377</strain>
    </source>
</reference>
<dbReference type="Proteomes" id="UP000018208">
    <property type="component" value="Unassembled WGS sequence"/>
</dbReference>
<feature type="compositionally biased region" description="Polar residues" evidence="9">
    <location>
        <begin position="1437"/>
        <end position="1447"/>
    </location>
</feature>
<dbReference type="InterPro" id="IPR001680">
    <property type="entry name" value="WD40_rpt"/>
</dbReference>
<dbReference type="Pfam" id="PF00400">
    <property type="entry name" value="WD40"/>
    <property type="match status" value="1"/>
</dbReference>
<dbReference type="SUPFAM" id="SSF48452">
    <property type="entry name" value="TPR-like"/>
    <property type="match status" value="1"/>
</dbReference>
<evidence type="ECO:0000256" key="5">
    <source>
        <dbReference type="ARBA" id="ARBA00022803"/>
    </source>
</evidence>
<keyword evidence="7" id="KW-0966">Cell projection</keyword>
<dbReference type="PANTHER" id="PTHR15722">
    <property type="entry name" value="IFT140/172-RELATED"/>
    <property type="match status" value="1"/>
</dbReference>
<proteinExistence type="inferred from homology"/>
<dbReference type="SUPFAM" id="SSF50960">
    <property type="entry name" value="TolB, C-terminal domain"/>
    <property type="match status" value="1"/>
</dbReference>
<comment type="subcellular location">
    <subcellularLocation>
        <location evidence="1">Cell projection</location>
        <location evidence="1">Cilium</location>
    </subcellularLocation>
</comment>
<evidence type="ECO:0000256" key="6">
    <source>
        <dbReference type="ARBA" id="ARBA00023069"/>
    </source>
</evidence>
<dbReference type="GO" id="GO:0030992">
    <property type="term" value="C:intraciliary transport particle B"/>
    <property type="evidence" value="ECO:0007669"/>
    <property type="project" value="TreeGrafter"/>
</dbReference>
<gene>
    <name evidence="11" type="ORF">SS50377_13884</name>
    <name evidence="12" type="ORF">SS50377_24550</name>
</gene>
<evidence type="ECO:0000313" key="12">
    <source>
        <dbReference type="EMBL" id="KAH0574592.1"/>
    </source>
</evidence>
<keyword evidence="4" id="KW-0677">Repeat</keyword>
<evidence type="ECO:0000256" key="2">
    <source>
        <dbReference type="ARBA" id="ARBA00022473"/>
    </source>
</evidence>